<keyword evidence="7" id="KW-0325">Glycoprotein</keyword>
<evidence type="ECO:0000256" key="1">
    <source>
        <dbReference type="ARBA" id="ARBA00004236"/>
    </source>
</evidence>
<comment type="subcellular location">
    <subcellularLocation>
        <location evidence="1">Cell membrane</location>
    </subcellularLocation>
</comment>
<dbReference type="InterPro" id="IPR013783">
    <property type="entry name" value="Ig-like_fold"/>
</dbReference>
<dbReference type="InterPro" id="IPR013106">
    <property type="entry name" value="Ig_V-set"/>
</dbReference>
<dbReference type="CDD" id="cd00099">
    <property type="entry name" value="IgV"/>
    <property type="match status" value="1"/>
</dbReference>
<feature type="transmembrane region" description="Helical" evidence="8">
    <location>
        <begin position="144"/>
        <end position="168"/>
    </location>
</feature>
<protein>
    <recommendedName>
        <fullName evidence="10">Ig-like domain-containing protein</fullName>
    </recommendedName>
</protein>
<accession>A0AAD8DGH3</accession>
<evidence type="ECO:0000256" key="3">
    <source>
        <dbReference type="ARBA" id="ARBA00022729"/>
    </source>
</evidence>
<proteinExistence type="predicted"/>
<feature type="domain" description="Ig-like" evidence="10">
    <location>
        <begin position="1"/>
        <end position="98"/>
    </location>
</feature>
<dbReference type="Gene3D" id="2.60.40.10">
    <property type="entry name" value="Immunoglobulins"/>
    <property type="match status" value="1"/>
</dbReference>
<evidence type="ECO:0000256" key="7">
    <source>
        <dbReference type="ARBA" id="ARBA00023180"/>
    </source>
</evidence>
<evidence type="ECO:0000259" key="10">
    <source>
        <dbReference type="PROSITE" id="PS50835"/>
    </source>
</evidence>
<dbReference type="InterPro" id="IPR003599">
    <property type="entry name" value="Ig_sub"/>
</dbReference>
<keyword evidence="8" id="KW-1133">Transmembrane helix</keyword>
<keyword evidence="4" id="KW-0391">Immunity</keyword>
<evidence type="ECO:0000256" key="9">
    <source>
        <dbReference type="SAM" id="SignalP"/>
    </source>
</evidence>
<keyword evidence="2" id="KW-1003">Cell membrane</keyword>
<evidence type="ECO:0000256" key="4">
    <source>
        <dbReference type="ARBA" id="ARBA00022859"/>
    </source>
</evidence>
<dbReference type="GO" id="GO:0005886">
    <property type="term" value="C:plasma membrane"/>
    <property type="evidence" value="ECO:0007669"/>
    <property type="project" value="UniProtKB-SubCell"/>
</dbReference>
<dbReference type="GO" id="GO:0002376">
    <property type="term" value="P:immune system process"/>
    <property type="evidence" value="ECO:0007669"/>
    <property type="project" value="UniProtKB-KW"/>
</dbReference>
<organism evidence="11 12">
    <name type="scientific">Acipenser oxyrinchus oxyrinchus</name>
    <dbReference type="NCBI Taxonomy" id="40147"/>
    <lineage>
        <taxon>Eukaryota</taxon>
        <taxon>Metazoa</taxon>
        <taxon>Chordata</taxon>
        <taxon>Craniata</taxon>
        <taxon>Vertebrata</taxon>
        <taxon>Euteleostomi</taxon>
        <taxon>Actinopterygii</taxon>
        <taxon>Chondrostei</taxon>
        <taxon>Acipenseriformes</taxon>
        <taxon>Acipenseridae</taxon>
        <taxon>Acipenser</taxon>
    </lineage>
</organism>
<keyword evidence="12" id="KW-1185">Reference proteome</keyword>
<dbReference type="PROSITE" id="PS50835">
    <property type="entry name" value="IG_LIKE"/>
    <property type="match status" value="1"/>
</dbReference>
<dbReference type="InterPro" id="IPR003598">
    <property type="entry name" value="Ig_sub2"/>
</dbReference>
<reference evidence="11" key="1">
    <citation type="submission" date="2022-02" db="EMBL/GenBank/DDBJ databases">
        <title>Atlantic sturgeon de novo genome assembly.</title>
        <authorList>
            <person name="Stock M."/>
            <person name="Klopp C."/>
            <person name="Guiguen Y."/>
            <person name="Cabau C."/>
            <person name="Parinello H."/>
            <person name="Santidrian Yebra-Pimentel E."/>
            <person name="Kuhl H."/>
            <person name="Dirks R.P."/>
            <person name="Guessner J."/>
            <person name="Wuertz S."/>
            <person name="Du K."/>
            <person name="Schartl M."/>
        </authorList>
    </citation>
    <scope>NUCLEOTIDE SEQUENCE</scope>
    <source>
        <strain evidence="11">STURGEONOMICS-FGT-2020</strain>
        <tissue evidence="11">Whole blood</tissue>
    </source>
</reference>
<name>A0AAD8DGH3_ACIOX</name>
<dbReference type="SMART" id="SM00409">
    <property type="entry name" value="IG"/>
    <property type="match status" value="1"/>
</dbReference>
<evidence type="ECO:0000256" key="5">
    <source>
        <dbReference type="ARBA" id="ARBA00023136"/>
    </source>
</evidence>
<evidence type="ECO:0000313" key="12">
    <source>
        <dbReference type="Proteomes" id="UP001230051"/>
    </source>
</evidence>
<dbReference type="InterPro" id="IPR036179">
    <property type="entry name" value="Ig-like_dom_sf"/>
</dbReference>
<comment type="caution">
    <text evidence="11">The sequence shown here is derived from an EMBL/GenBank/DDBJ whole genome shotgun (WGS) entry which is preliminary data.</text>
</comment>
<dbReference type="GO" id="GO:0009617">
    <property type="term" value="P:response to bacterium"/>
    <property type="evidence" value="ECO:0007669"/>
    <property type="project" value="TreeGrafter"/>
</dbReference>
<dbReference type="Proteomes" id="UP001230051">
    <property type="component" value="Unassembled WGS sequence"/>
</dbReference>
<evidence type="ECO:0000256" key="2">
    <source>
        <dbReference type="ARBA" id="ARBA00022475"/>
    </source>
</evidence>
<dbReference type="EMBL" id="JAGXEW010000007">
    <property type="protein sequence ID" value="KAK1169692.1"/>
    <property type="molecule type" value="Genomic_DNA"/>
</dbReference>
<keyword evidence="6" id="KW-1015">Disulfide bond</keyword>
<dbReference type="Pfam" id="PF07686">
    <property type="entry name" value="V-set"/>
    <property type="match status" value="1"/>
</dbReference>
<dbReference type="SMART" id="SM00408">
    <property type="entry name" value="IGc2"/>
    <property type="match status" value="1"/>
</dbReference>
<evidence type="ECO:0000313" key="11">
    <source>
        <dbReference type="EMBL" id="KAK1169692.1"/>
    </source>
</evidence>
<evidence type="ECO:0000256" key="6">
    <source>
        <dbReference type="ARBA" id="ARBA00023157"/>
    </source>
</evidence>
<dbReference type="InterPro" id="IPR007110">
    <property type="entry name" value="Ig-like_dom"/>
</dbReference>
<keyword evidence="8" id="KW-0812">Transmembrane</keyword>
<gene>
    <name evidence="11" type="ORF">AOXY_G8552</name>
</gene>
<dbReference type="InterPro" id="IPR052051">
    <property type="entry name" value="TCR_complex_component"/>
</dbReference>
<feature type="chain" id="PRO_5042182158" description="Ig-like domain-containing protein" evidence="9">
    <location>
        <begin position="16"/>
        <end position="230"/>
    </location>
</feature>
<dbReference type="AlphaFoldDB" id="A0AAD8DGH3"/>
<keyword evidence="5 8" id="KW-0472">Membrane</keyword>
<dbReference type="PANTHER" id="PTHR19433">
    <property type="entry name" value="T-CELL RECEPTOR ALPHA CHAIN V REGION-RELATED"/>
    <property type="match status" value="1"/>
</dbReference>
<feature type="signal peptide" evidence="9">
    <location>
        <begin position="1"/>
        <end position="15"/>
    </location>
</feature>
<dbReference type="SUPFAM" id="SSF48726">
    <property type="entry name" value="Immunoglobulin"/>
    <property type="match status" value="1"/>
</dbReference>
<keyword evidence="3 9" id="KW-0732">Signal</keyword>
<sequence>MNGLLIIICLTCTFARHVSPGEKAVIECDLQGASEITWYRHRAGQSPVAIVLFAKGSSLPPTYYNDFHSRGFSTSSKSGTIILTIEHFTEADSATYYCARKEKGEVMFGNGTQLTNEGLQDDGNKTNERSSLGISEMKPRNCDLIIILTVSFSVILFLTFGGILLYCIKRKVSHYDTNSQFHVKEDKKEDSETMKHMKEANSEYEIMKNMKEANSEYEAMNNSVYQVCSN</sequence>
<evidence type="ECO:0000256" key="8">
    <source>
        <dbReference type="SAM" id="Phobius"/>
    </source>
</evidence>
<dbReference type="PANTHER" id="PTHR19433:SF111">
    <property type="entry name" value="T CELL RECEPTOR ALPHA VARIABLE 4"/>
    <property type="match status" value="1"/>
</dbReference>